<dbReference type="PANTHER" id="PTHR32322">
    <property type="entry name" value="INNER MEMBRANE TRANSPORTER"/>
    <property type="match status" value="1"/>
</dbReference>
<feature type="domain" description="EamA" evidence="7">
    <location>
        <begin position="19"/>
        <end position="149"/>
    </location>
</feature>
<organism evidence="8">
    <name type="scientific">Mesorhizobium sp. WSM2240</name>
    <dbReference type="NCBI Taxonomy" id="3228851"/>
    <lineage>
        <taxon>Bacteria</taxon>
        <taxon>Pseudomonadati</taxon>
        <taxon>Pseudomonadota</taxon>
        <taxon>Alphaproteobacteria</taxon>
        <taxon>Hyphomicrobiales</taxon>
        <taxon>Phyllobacteriaceae</taxon>
        <taxon>Mesorhizobium</taxon>
    </lineage>
</organism>
<evidence type="ECO:0000256" key="5">
    <source>
        <dbReference type="ARBA" id="ARBA00023136"/>
    </source>
</evidence>
<keyword evidence="4 6" id="KW-1133">Transmembrane helix</keyword>
<evidence type="ECO:0000256" key="4">
    <source>
        <dbReference type="ARBA" id="ARBA00022989"/>
    </source>
</evidence>
<dbReference type="PANTHER" id="PTHR32322:SF2">
    <property type="entry name" value="EAMA DOMAIN-CONTAINING PROTEIN"/>
    <property type="match status" value="1"/>
</dbReference>
<dbReference type="InterPro" id="IPR037185">
    <property type="entry name" value="EmrE-like"/>
</dbReference>
<dbReference type="RefSeq" id="WP_353641703.1">
    <property type="nucleotide sequence ID" value="NZ_CP159253.1"/>
</dbReference>
<feature type="transmembrane region" description="Helical" evidence="6">
    <location>
        <begin position="12"/>
        <end position="31"/>
    </location>
</feature>
<feature type="domain" description="EamA" evidence="7">
    <location>
        <begin position="162"/>
        <end position="297"/>
    </location>
</feature>
<feature type="transmembrane region" description="Helical" evidence="6">
    <location>
        <begin position="76"/>
        <end position="97"/>
    </location>
</feature>
<feature type="transmembrane region" description="Helical" evidence="6">
    <location>
        <begin position="225"/>
        <end position="246"/>
    </location>
</feature>
<proteinExistence type="inferred from homology"/>
<evidence type="ECO:0000313" key="8">
    <source>
        <dbReference type="EMBL" id="XCG50789.1"/>
    </source>
</evidence>
<comment type="similarity">
    <text evidence="2">Belongs to the EamA transporter family.</text>
</comment>
<feature type="transmembrane region" description="Helical" evidence="6">
    <location>
        <begin position="109"/>
        <end position="126"/>
    </location>
</feature>
<evidence type="ECO:0000256" key="6">
    <source>
        <dbReference type="SAM" id="Phobius"/>
    </source>
</evidence>
<accession>A0AAU8CXV0</accession>
<gene>
    <name evidence="8" type="ORF">ABVK50_10050</name>
</gene>
<evidence type="ECO:0000256" key="2">
    <source>
        <dbReference type="ARBA" id="ARBA00007362"/>
    </source>
</evidence>
<dbReference type="Pfam" id="PF00892">
    <property type="entry name" value="EamA"/>
    <property type="match status" value="2"/>
</dbReference>
<evidence type="ECO:0000256" key="1">
    <source>
        <dbReference type="ARBA" id="ARBA00004141"/>
    </source>
</evidence>
<protein>
    <submittedName>
        <fullName evidence="8">DMT family transporter</fullName>
    </submittedName>
</protein>
<reference evidence="8" key="1">
    <citation type="submission" date="2024-06" db="EMBL/GenBank/DDBJ databases">
        <title>Mesorhizobium karijinii sp. nov., a symbiont of the iconic Swainsona formosa from arid Australia.</title>
        <authorList>
            <person name="Hill Y.J."/>
            <person name="Watkin E.L.J."/>
            <person name="O'Hara G.W."/>
            <person name="Terpolilli J."/>
            <person name="Tye M.L."/>
            <person name="Kohlmeier M.G."/>
        </authorList>
    </citation>
    <scope>NUCLEOTIDE SEQUENCE</scope>
    <source>
        <strain evidence="8">WSM2240</strain>
    </source>
</reference>
<feature type="transmembrane region" description="Helical" evidence="6">
    <location>
        <begin position="138"/>
        <end position="155"/>
    </location>
</feature>
<dbReference type="SUPFAM" id="SSF103481">
    <property type="entry name" value="Multidrug resistance efflux transporter EmrE"/>
    <property type="match status" value="2"/>
</dbReference>
<dbReference type="GO" id="GO:0016020">
    <property type="term" value="C:membrane"/>
    <property type="evidence" value="ECO:0007669"/>
    <property type="project" value="UniProtKB-SubCell"/>
</dbReference>
<evidence type="ECO:0000259" key="7">
    <source>
        <dbReference type="Pfam" id="PF00892"/>
    </source>
</evidence>
<dbReference type="InterPro" id="IPR050638">
    <property type="entry name" value="AA-Vitamin_Transporters"/>
</dbReference>
<keyword evidence="5 6" id="KW-0472">Membrane</keyword>
<comment type="subcellular location">
    <subcellularLocation>
        <location evidence="1">Membrane</location>
        <topology evidence="1">Multi-pass membrane protein</topology>
    </subcellularLocation>
</comment>
<keyword evidence="3 6" id="KW-0812">Transmembrane</keyword>
<name>A0AAU8CXV0_9HYPH</name>
<feature type="transmembrane region" description="Helical" evidence="6">
    <location>
        <begin position="280"/>
        <end position="296"/>
    </location>
</feature>
<feature type="transmembrane region" description="Helical" evidence="6">
    <location>
        <begin position="194"/>
        <end position="213"/>
    </location>
</feature>
<dbReference type="AlphaFoldDB" id="A0AAU8CXV0"/>
<sequence>MSGAAGAFDRRDAVDLAAAAIMIGLTFSWGLNGVAAKISYAGFSPVFVAVARSAIGGLLVFLWCRYRGIRLFDSDGTLWPGLLAGLLFGGEFLLIFVGLEFTTVARSTLMVNTMPFWVLVGAHFLLGEHMTLRKWTGLALAFAGVVLVFSDKLSLPGPEAITGDIMSLGAGILWAATTLVIKKSRLATTSAEKLLLYQLAVSAVMALPLLPLAGPALREFSGPAYAALLFQAVYVVAFTYILWFWLMRRYPAAGLSSFAFLTPAFGVLCGGLLLGEPLSIRIFAALGLIATGLVIVNRPPRRQLL</sequence>
<feature type="transmembrane region" description="Helical" evidence="6">
    <location>
        <begin position="161"/>
        <end position="182"/>
    </location>
</feature>
<feature type="transmembrane region" description="Helical" evidence="6">
    <location>
        <begin position="253"/>
        <end position="274"/>
    </location>
</feature>
<dbReference type="EMBL" id="CP159253">
    <property type="protein sequence ID" value="XCG50789.1"/>
    <property type="molecule type" value="Genomic_DNA"/>
</dbReference>
<dbReference type="InterPro" id="IPR000620">
    <property type="entry name" value="EamA_dom"/>
</dbReference>
<evidence type="ECO:0000256" key="3">
    <source>
        <dbReference type="ARBA" id="ARBA00022692"/>
    </source>
</evidence>
<feature type="transmembrane region" description="Helical" evidence="6">
    <location>
        <begin position="43"/>
        <end position="64"/>
    </location>
</feature>